<comment type="cofactor">
    <cofactor evidence="6">
        <name>FMN</name>
        <dbReference type="ChEBI" id="CHEBI:58210"/>
    </cofactor>
</comment>
<dbReference type="NCBIfam" id="TIGR01947">
    <property type="entry name" value="rnfG"/>
    <property type="match status" value="1"/>
</dbReference>
<reference evidence="9 10" key="1">
    <citation type="submission" date="2018-07" db="EMBL/GenBank/DDBJ databases">
        <title>Pseudomonas laoshanensis sp. nov., isolated from soil.</title>
        <authorList>
            <person name="Sun J."/>
            <person name="Yu L."/>
            <person name="Wang M."/>
            <person name="Zhang C."/>
        </authorList>
    </citation>
    <scope>NUCLEOTIDE SEQUENCE [LARGE SCALE GENOMIC DNA]</scope>
    <source>
        <strain evidence="9 10">Y22</strain>
    </source>
</reference>
<dbReference type="GO" id="GO:0010181">
    <property type="term" value="F:FMN binding"/>
    <property type="evidence" value="ECO:0007669"/>
    <property type="project" value="InterPro"/>
</dbReference>
<dbReference type="InterPro" id="IPR007329">
    <property type="entry name" value="FMN-bd"/>
</dbReference>
<dbReference type="NCBIfam" id="NF002519">
    <property type="entry name" value="PRK01908.1"/>
    <property type="match status" value="1"/>
</dbReference>
<proteinExistence type="inferred from homology"/>
<dbReference type="EMBL" id="QOVF01000001">
    <property type="protein sequence ID" value="KAA0696495.1"/>
    <property type="molecule type" value="Genomic_DNA"/>
</dbReference>
<sequence length="217" mass="23652">MQNPLTAGSSIVRNSIILGVFAMVTVGLIALTQQGTASRIAEEQRRMQMSALNEILPHDQHDNDLLEDAFAINNRELLNLPGDAMAYRGKLDGEVVAVILPTIAPDGYSGRIDLLVGVRANGEIAGVRITNHRETPGLGDKVQLNKSTWVLDFNGTSLSMPAPENWGVRKDGGDFDQFTGATITPRAVVQAVYRALQYFEANRDQLLELNNKEPARG</sequence>
<keyword evidence="6 7" id="KW-0812">Transmembrane</keyword>
<dbReference type="InterPro" id="IPR010209">
    <property type="entry name" value="Ion_transpt_RnfG/RsxG"/>
</dbReference>
<dbReference type="HAMAP" id="MF_00479">
    <property type="entry name" value="RsxG_RnfG"/>
    <property type="match status" value="1"/>
</dbReference>
<dbReference type="Proteomes" id="UP000463138">
    <property type="component" value="Unassembled WGS sequence"/>
</dbReference>
<evidence type="ECO:0000256" key="6">
    <source>
        <dbReference type="HAMAP-Rule" id="MF_00479"/>
    </source>
</evidence>
<keyword evidence="3 6" id="KW-0285">Flavoprotein</keyword>
<comment type="function">
    <text evidence="6">Part of a membrane-bound complex that couples electron transfer with translocation of ions across the membrane.</text>
</comment>
<keyword evidence="6" id="KW-1278">Translocase</keyword>
<dbReference type="PANTHER" id="PTHR36118:SF1">
    <property type="entry name" value="ION-TRANSLOCATING OXIDOREDUCTASE COMPLEX SUBUNIT G"/>
    <property type="match status" value="1"/>
</dbReference>
<evidence type="ECO:0000256" key="7">
    <source>
        <dbReference type="SAM" id="Phobius"/>
    </source>
</evidence>
<evidence type="ECO:0000313" key="10">
    <source>
        <dbReference type="Proteomes" id="UP000463138"/>
    </source>
</evidence>
<name>A0A7V7GWY6_9GAMM</name>
<evidence type="ECO:0000256" key="3">
    <source>
        <dbReference type="ARBA" id="ARBA00022630"/>
    </source>
</evidence>
<feature type="domain" description="FMN-binding" evidence="8">
    <location>
        <begin position="107"/>
        <end position="199"/>
    </location>
</feature>
<keyword evidence="6 7" id="KW-0472">Membrane</keyword>
<comment type="subcellular location">
    <subcellularLocation>
        <location evidence="6">Cell inner membrane</location>
        <topology evidence="6">Single-pass membrane protein</topology>
    </subcellularLocation>
</comment>
<dbReference type="AlphaFoldDB" id="A0A7V7GWY6"/>
<comment type="similarity">
    <text evidence="6">Belongs to the RnfG family.</text>
</comment>
<comment type="caution">
    <text evidence="9">The sequence shown here is derived from an EMBL/GenBank/DDBJ whole genome shotgun (WGS) entry which is preliminary data.</text>
</comment>
<dbReference type="PIRSF" id="PIRSF006091">
    <property type="entry name" value="E_trnsport_RnfG"/>
    <property type="match status" value="1"/>
</dbReference>
<dbReference type="RefSeq" id="WP_149331453.1">
    <property type="nucleotide sequence ID" value="NZ_QOVF01000001.1"/>
</dbReference>
<comment type="subunit">
    <text evidence="6">The complex is composed of six subunits: RnfA, RnfB, RnfC, RnfD, RnfE and RnfG.</text>
</comment>
<keyword evidence="1 6" id="KW-0813">Transport</keyword>
<protein>
    <recommendedName>
        <fullName evidence="6">Ion-translocating oxidoreductase complex subunit G</fullName>
        <ecNumber evidence="6">7.-.-.-</ecNumber>
    </recommendedName>
    <alternativeName>
        <fullName evidence="6">Rnf electron transport complex subunit G</fullName>
    </alternativeName>
</protein>
<dbReference type="Pfam" id="PF04205">
    <property type="entry name" value="FMN_bind"/>
    <property type="match status" value="1"/>
</dbReference>
<evidence type="ECO:0000256" key="4">
    <source>
        <dbReference type="ARBA" id="ARBA00022643"/>
    </source>
</evidence>
<evidence type="ECO:0000313" key="9">
    <source>
        <dbReference type="EMBL" id="KAA0696495.1"/>
    </source>
</evidence>
<keyword evidence="6 7" id="KW-1133">Transmembrane helix</keyword>
<gene>
    <name evidence="6" type="primary">rnfG</name>
    <name evidence="9" type="ORF">DT594_03915</name>
</gene>
<dbReference type="OrthoDB" id="9784165at2"/>
<feature type="modified residue" description="FMN phosphoryl threonine" evidence="6">
    <location>
        <position position="182"/>
    </location>
</feature>
<evidence type="ECO:0000259" key="8">
    <source>
        <dbReference type="SMART" id="SM00900"/>
    </source>
</evidence>
<accession>A0A7V7GWY6</accession>
<dbReference type="GO" id="GO:0005886">
    <property type="term" value="C:plasma membrane"/>
    <property type="evidence" value="ECO:0007669"/>
    <property type="project" value="UniProtKB-SubCell"/>
</dbReference>
<keyword evidence="4 6" id="KW-0288">FMN</keyword>
<keyword evidence="10" id="KW-1185">Reference proteome</keyword>
<keyword evidence="2 6" id="KW-0597">Phosphoprotein</keyword>
<organism evidence="9 10">
    <name type="scientific">Halopseudomonas laoshanensis</name>
    <dbReference type="NCBI Taxonomy" id="2268758"/>
    <lineage>
        <taxon>Bacteria</taxon>
        <taxon>Pseudomonadati</taxon>
        <taxon>Pseudomonadota</taxon>
        <taxon>Gammaproteobacteria</taxon>
        <taxon>Pseudomonadales</taxon>
        <taxon>Pseudomonadaceae</taxon>
        <taxon>Halopseudomonas</taxon>
    </lineage>
</organism>
<evidence type="ECO:0000256" key="2">
    <source>
        <dbReference type="ARBA" id="ARBA00022553"/>
    </source>
</evidence>
<dbReference type="EC" id="7.-.-.-" evidence="6"/>
<evidence type="ECO:0000256" key="5">
    <source>
        <dbReference type="ARBA" id="ARBA00022982"/>
    </source>
</evidence>
<keyword evidence="6" id="KW-0997">Cell inner membrane</keyword>
<dbReference type="PANTHER" id="PTHR36118">
    <property type="entry name" value="ION-TRANSLOCATING OXIDOREDUCTASE COMPLEX SUBUNIT G"/>
    <property type="match status" value="1"/>
</dbReference>
<dbReference type="GO" id="GO:0022900">
    <property type="term" value="P:electron transport chain"/>
    <property type="evidence" value="ECO:0007669"/>
    <property type="project" value="UniProtKB-UniRule"/>
</dbReference>
<dbReference type="GO" id="GO:0009055">
    <property type="term" value="F:electron transfer activity"/>
    <property type="evidence" value="ECO:0007669"/>
    <property type="project" value="InterPro"/>
</dbReference>
<dbReference type="SMART" id="SM00900">
    <property type="entry name" value="FMN_bind"/>
    <property type="match status" value="1"/>
</dbReference>
<feature type="transmembrane region" description="Helical" evidence="7">
    <location>
        <begin position="12"/>
        <end position="31"/>
    </location>
</feature>
<evidence type="ECO:0000256" key="1">
    <source>
        <dbReference type="ARBA" id="ARBA00022448"/>
    </source>
</evidence>
<keyword evidence="5 6" id="KW-0249">Electron transport</keyword>
<keyword evidence="6" id="KW-1003">Cell membrane</keyword>